<dbReference type="InterPro" id="IPR056493">
    <property type="entry name" value="HVO_0513_N"/>
</dbReference>
<sequence length="218" mass="24768">MRYLTLRMVPRDGDGFHPLGRRLAEEPSLQREAVHHFEHLDDGTVLLLAEGSGDRDRYEEIMSSEPTVRDYMVSGEDRWMAVSQFESNGTLREILEWQRREDIVVETPLRFQQDGSQQMTVIGDDASFRALYEEATSLDSFDIEVVETGEYTPDADQLARTLTTRQQEILSAAVELGYYREPREATHEDVATALDLSSSAVGTHLRRIEERVFGALAG</sequence>
<dbReference type="InterPro" id="IPR007050">
    <property type="entry name" value="HTH_bacterioopsin"/>
</dbReference>
<dbReference type="Gene3D" id="1.10.10.10">
    <property type="entry name" value="Winged helix-like DNA-binding domain superfamily/Winged helix DNA-binding domain"/>
    <property type="match status" value="1"/>
</dbReference>
<keyword evidence="1" id="KW-0805">Transcription regulation</keyword>
<dbReference type="Proteomes" id="UP001057580">
    <property type="component" value="Chromosome"/>
</dbReference>
<organism evidence="5 6">
    <name type="scientific">Salinirubellus salinus</name>
    <dbReference type="NCBI Taxonomy" id="1364945"/>
    <lineage>
        <taxon>Archaea</taxon>
        <taxon>Methanobacteriati</taxon>
        <taxon>Methanobacteriota</taxon>
        <taxon>Stenosarchaea group</taxon>
        <taxon>Halobacteria</taxon>
        <taxon>Halobacteriales</taxon>
        <taxon>Natronomonadaceae</taxon>
        <taxon>Salinirubellus</taxon>
    </lineage>
</organism>
<dbReference type="Pfam" id="PF04967">
    <property type="entry name" value="HTH_10"/>
    <property type="match status" value="1"/>
</dbReference>
<evidence type="ECO:0000313" key="5">
    <source>
        <dbReference type="EMBL" id="UWM53470.1"/>
    </source>
</evidence>
<feature type="domain" description="HVO-0513-like N-terminal" evidence="4">
    <location>
        <begin position="17"/>
        <end position="151"/>
    </location>
</feature>
<dbReference type="Pfam" id="PF24278">
    <property type="entry name" value="HVO_0513_N"/>
    <property type="match status" value="1"/>
</dbReference>
<evidence type="ECO:0000259" key="3">
    <source>
        <dbReference type="Pfam" id="PF04967"/>
    </source>
</evidence>
<evidence type="ECO:0000256" key="1">
    <source>
        <dbReference type="ARBA" id="ARBA00023015"/>
    </source>
</evidence>
<dbReference type="PANTHER" id="PTHR34236">
    <property type="entry name" value="DIMETHYL SULFOXIDE REDUCTASE TRANSCRIPTIONAL ACTIVATOR"/>
    <property type="match status" value="1"/>
</dbReference>
<dbReference type="GeneID" id="74943785"/>
<accession>A0A9E7R2K4</accession>
<evidence type="ECO:0000313" key="6">
    <source>
        <dbReference type="Proteomes" id="UP001057580"/>
    </source>
</evidence>
<keyword evidence="2" id="KW-0804">Transcription</keyword>
<dbReference type="KEGG" id="ssai:N0B31_15145"/>
<proteinExistence type="predicted"/>
<evidence type="ECO:0000256" key="2">
    <source>
        <dbReference type="ARBA" id="ARBA00023163"/>
    </source>
</evidence>
<keyword evidence="6" id="KW-1185">Reference proteome</keyword>
<name>A0A9E7R2K4_9EURY</name>
<feature type="domain" description="HTH bat-type" evidence="3">
    <location>
        <begin position="162"/>
        <end position="213"/>
    </location>
</feature>
<gene>
    <name evidence="5" type="ORF">N0B31_15145</name>
</gene>
<dbReference type="PANTHER" id="PTHR34236:SF1">
    <property type="entry name" value="DIMETHYL SULFOXIDE REDUCTASE TRANSCRIPTIONAL ACTIVATOR"/>
    <property type="match status" value="1"/>
</dbReference>
<dbReference type="InterPro" id="IPR036388">
    <property type="entry name" value="WH-like_DNA-bd_sf"/>
</dbReference>
<dbReference type="AlphaFoldDB" id="A0A9E7R2K4"/>
<dbReference type="RefSeq" id="WP_260592464.1">
    <property type="nucleotide sequence ID" value="NZ_CP104003.1"/>
</dbReference>
<dbReference type="EMBL" id="CP104003">
    <property type="protein sequence ID" value="UWM53470.1"/>
    <property type="molecule type" value="Genomic_DNA"/>
</dbReference>
<reference evidence="5" key="1">
    <citation type="submission" date="2022-09" db="EMBL/GenBank/DDBJ databases">
        <title>Diverse halophilic archaea isolated from saline environments.</title>
        <authorList>
            <person name="Cui H.-L."/>
        </authorList>
    </citation>
    <scope>NUCLEOTIDE SEQUENCE</scope>
    <source>
        <strain evidence="5">ZS-35-S2</strain>
    </source>
</reference>
<protein>
    <submittedName>
        <fullName evidence="5">Helix-turn-helix domain-containing protein</fullName>
    </submittedName>
</protein>
<evidence type="ECO:0000259" key="4">
    <source>
        <dbReference type="Pfam" id="PF24278"/>
    </source>
</evidence>